<sequence>MDDGPGEYQGNTNGDPGGVGRTAPVGSNPAIRGQRLLKCRLNRLLGGERCLLWHKCATGLHIKTENVLQVNNRLSTTAGALRGVGCTQCAQQKLPIFQPWPCTQNNQK</sequence>
<reference evidence="2" key="1">
    <citation type="submission" date="2021-01" db="EMBL/GenBank/DDBJ databases">
        <authorList>
            <person name="Corre E."/>
            <person name="Pelletier E."/>
            <person name="Niang G."/>
            <person name="Scheremetjew M."/>
            <person name="Finn R."/>
            <person name="Kale V."/>
            <person name="Holt S."/>
            <person name="Cochrane G."/>
            <person name="Meng A."/>
            <person name="Brown T."/>
            <person name="Cohen L."/>
        </authorList>
    </citation>
    <scope>NUCLEOTIDE SEQUENCE</scope>
    <source>
        <strain evidence="2">NIES-381</strain>
    </source>
</reference>
<evidence type="ECO:0000313" key="2">
    <source>
        <dbReference type="EMBL" id="CAD9008469.1"/>
    </source>
</evidence>
<evidence type="ECO:0000256" key="1">
    <source>
        <dbReference type="SAM" id="MobiDB-lite"/>
    </source>
</evidence>
<accession>A0A7S1ICQ3</accession>
<proteinExistence type="predicted"/>
<name>A0A7S1ICQ3_9EUGL</name>
<gene>
    <name evidence="2" type="ORF">EGYM00392_LOCUS19563</name>
</gene>
<dbReference type="EMBL" id="HBGA01053209">
    <property type="protein sequence ID" value="CAD9008469.1"/>
    <property type="molecule type" value="Transcribed_RNA"/>
</dbReference>
<protein>
    <submittedName>
        <fullName evidence="2">Uncharacterized protein</fullName>
    </submittedName>
</protein>
<feature type="region of interest" description="Disordered" evidence="1">
    <location>
        <begin position="1"/>
        <end position="29"/>
    </location>
</feature>
<organism evidence="2">
    <name type="scientific">Eutreptiella gymnastica</name>
    <dbReference type="NCBI Taxonomy" id="73025"/>
    <lineage>
        <taxon>Eukaryota</taxon>
        <taxon>Discoba</taxon>
        <taxon>Euglenozoa</taxon>
        <taxon>Euglenida</taxon>
        <taxon>Spirocuta</taxon>
        <taxon>Euglenophyceae</taxon>
        <taxon>Eutreptiales</taxon>
        <taxon>Eutreptiaceae</taxon>
        <taxon>Eutreptiella</taxon>
    </lineage>
</organism>
<dbReference type="AlphaFoldDB" id="A0A7S1ICQ3"/>